<dbReference type="NCBIfam" id="NF003952">
    <property type="entry name" value="PRK05450.1-5"/>
    <property type="match status" value="1"/>
</dbReference>
<dbReference type="CDD" id="cd02517">
    <property type="entry name" value="CMP-KDO-Synthetase"/>
    <property type="match status" value="1"/>
</dbReference>
<dbReference type="GO" id="GO:0009103">
    <property type="term" value="P:lipopolysaccharide biosynthetic process"/>
    <property type="evidence" value="ECO:0007669"/>
    <property type="project" value="UniProtKB-KW"/>
</dbReference>
<dbReference type="PANTHER" id="PTHR42866:SF2">
    <property type="entry name" value="3-DEOXY-MANNO-OCTULOSONATE CYTIDYLYLTRANSFERASE, MITOCHONDRIAL"/>
    <property type="match status" value="1"/>
</dbReference>
<keyword evidence="1 4" id="KW-0808">Transferase</keyword>
<dbReference type="InterPro" id="IPR029044">
    <property type="entry name" value="Nucleotide-diphossugar_trans"/>
</dbReference>
<protein>
    <submittedName>
        <fullName evidence="4">3-deoxy-manno-octulosonate cytidylyltransferase</fullName>
    </submittedName>
</protein>
<evidence type="ECO:0000313" key="4">
    <source>
        <dbReference type="EMBL" id="KJY69648.1"/>
    </source>
</evidence>
<dbReference type="SUPFAM" id="SSF53448">
    <property type="entry name" value="Nucleotide-diphospho-sugar transferases"/>
    <property type="match status" value="1"/>
</dbReference>
<accession>A0A837G3S6</accession>
<dbReference type="InterPro" id="IPR003329">
    <property type="entry name" value="Cytidylyl_trans"/>
</dbReference>
<evidence type="ECO:0000256" key="2">
    <source>
        <dbReference type="ARBA" id="ARBA00022695"/>
    </source>
</evidence>
<reference evidence="4" key="1">
    <citation type="journal article" date="2015" name="BMC Genomics">
        <title>Genome mining reveals unlocked bioactive potential of marine Gram-negative bacteria.</title>
        <authorList>
            <person name="Machado H."/>
            <person name="Sonnenschein E.C."/>
            <person name="Melchiorsen J."/>
            <person name="Gram L."/>
        </authorList>
    </citation>
    <scope>NUCLEOTIDE SEQUENCE</scope>
    <source>
        <strain evidence="4">S2052</strain>
    </source>
</reference>
<comment type="caution">
    <text evidence="4">The sequence shown here is derived from an EMBL/GenBank/DDBJ whole genome shotgun (WGS) entry which is preliminary data.</text>
</comment>
<gene>
    <name evidence="4" type="ORF">TW71_17715</name>
</gene>
<name>A0A837G3S6_9VIBR</name>
<proteinExistence type="predicted"/>
<dbReference type="InterPro" id="IPR004528">
    <property type="entry name" value="KdsB"/>
</dbReference>
<evidence type="ECO:0000256" key="1">
    <source>
        <dbReference type="ARBA" id="ARBA00022679"/>
    </source>
</evidence>
<evidence type="ECO:0000256" key="3">
    <source>
        <dbReference type="ARBA" id="ARBA00022985"/>
    </source>
</evidence>
<dbReference type="Gene3D" id="3.90.550.10">
    <property type="entry name" value="Spore Coat Polysaccharide Biosynthesis Protein SpsA, Chain A"/>
    <property type="match status" value="1"/>
</dbReference>
<dbReference type="EMBL" id="JXXR01000019">
    <property type="protein sequence ID" value="KJY69648.1"/>
    <property type="molecule type" value="Genomic_DNA"/>
</dbReference>
<dbReference type="GO" id="GO:0005829">
    <property type="term" value="C:cytosol"/>
    <property type="evidence" value="ECO:0007669"/>
    <property type="project" value="TreeGrafter"/>
</dbReference>
<dbReference type="GO" id="GO:0008690">
    <property type="term" value="F:3-deoxy-manno-octulosonate cytidylyltransferase activity"/>
    <property type="evidence" value="ECO:0007669"/>
    <property type="project" value="InterPro"/>
</dbReference>
<dbReference type="NCBIfam" id="NF009905">
    <property type="entry name" value="PRK13368.1"/>
    <property type="match status" value="1"/>
</dbReference>
<organism evidence="4">
    <name type="scientific">Vibrio coralliilyticus</name>
    <dbReference type="NCBI Taxonomy" id="190893"/>
    <lineage>
        <taxon>Bacteria</taxon>
        <taxon>Pseudomonadati</taxon>
        <taxon>Pseudomonadota</taxon>
        <taxon>Gammaproteobacteria</taxon>
        <taxon>Vibrionales</taxon>
        <taxon>Vibrionaceae</taxon>
        <taxon>Vibrio</taxon>
    </lineage>
</organism>
<keyword evidence="2 4" id="KW-0548">Nucleotidyltransferase</keyword>
<dbReference type="RefSeq" id="WP_045986788.1">
    <property type="nucleotide sequence ID" value="NZ_CP063051.1"/>
</dbReference>
<dbReference type="PANTHER" id="PTHR42866">
    <property type="entry name" value="3-DEOXY-MANNO-OCTULOSONATE CYTIDYLYLTRANSFERASE"/>
    <property type="match status" value="1"/>
</dbReference>
<keyword evidence="3" id="KW-0448">Lipopolysaccharide biosynthesis</keyword>
<sequence>MQEEFIVVIPARYKSSRFPGKPLTEISGKSMIRRVWERCCLAVDKQLVYVATDDDRIAAHCAAYGMQYLMTSEECLTGTDRVYEASKKIDAKFYVNVQGDEPLLDPQDILDVVLEANKRPNEVINAMCPIYDEEDFRSPSVPKVVVRPDGRLLYMSRASIPTTKKFEFSKASKQVCIYSFPKEALKVFASVKQKTFVESIEDIEILRFLELGYDVRMIEVSSASIAVDFPEDVSRVEEVISNGFK</sequence>
<dbReference type="Pfam" id="PF02348">
    <property type="entry name" value="CTP_transf_3"/>
    <property type="match status" value="1"/>
</dbReference>
<dbReference type="AlphaFoldDB" id="A0A837G3S6"/>